<dbReference type="EMBL" id="KZ665865">
    <property type="protein sequence ID" value="PPR97418.1"/>
    <property type="molecule type" value="Genomic_DNA"/>
</dbReference>
<dbReference type="SUPFAM" id="SSF81901">
    <property type="entry name" value="HCP-like"/>
    <property type="match status" value="1"/>
</dbReference>
<dbReference type="GO" id="GO:0031145">
    <property type="term" value="P:anaphase-promoting complex-dependent catabolic process"/>
    <property type="evidence" value="ECO:0007669"/>
    <property type="project" value="TreeGrafter"/>
</dbReference>
<evidence type="ECO:0000313" key="7">
    <source>
        <dbReference type="EMBL" id="PPR97418.1"/>
    </source>
</evidence>
<accession>A0A2P5X250</accession>
<evidence type="ECO:0000313" key="8">
    <source>
        <dbReference type="Proteomes" id="UP000239757"/>
    </source>
</evidence>
<sequence length="90" mass="10453">MELANSNELYLMTCNLVKDYLQKALSWFTVDCYYYCIKKYDQSHHHFSKSTSLDGTFAPVWIGFGNAYDVREEGDQAMSAYRIATRLFLG</sequence>
<dbReference type="InterPro" id="IPR011990">
    <property type="entry name" value="TPR-like_helical_dom_sf"/>
</dbReference>
<evidence type="ECO:0000256" key="5">
    <source>
        <dbReference type="ARBA" id="ARBA00022803"/>
    </source>
</evidence>
<keyword evidence="2" id="KW-0677">Repeat</keyword>
<keyword evidence="1" id="KW-0132">Cell division</keyword>
<dbReference type="PANTHER" id="PTHR12558:SF9">
    <property type="entry name" value="CELL DIVISION CYCLE PROTEIN 16 HOMOLOG"/>
    <property type="match status" value="1"/>
</dbReference>
<keyword evidence="4" id="KW-0833">Ubl conjugation pathway</keyword>
<dbReference type="GO" id="GO:0016567">
    <property type="term" value="P:protein ubiquitination"/>
    <property type="evidence" value="ECO:0007669"/>
    <property type="project" value="TreeGrafter"/>
</dbReference>
<keyword evidence="3" id="KW-0498">Mitosis</keyword>
<dbReference type="Proteomes" id="UP000239757">
    <property type="component" value="Unassembled WGS sequence"/>
</dbReference>
<gene>
    <name evidence="7" type="ORF">GOBAR_AA23243</name>
</gene>
<keyword evidence="5" id="KW-0802">TPR repeat</keyword>
<proteinExistence type="predicted"/>
<evidence type="ECO:0000256" key="6">
    <source>
        <dbReference type="ARBA" id="ARBA00023306"/>
    </source>
</evidence>
<evidence type="ECO:0000256" key="2">
    <source>
        <dbReference type="ARBA" id="ARBA00022737"/>
    </source>
</evidence>
<protein>
    <submittedName>
        <fullName evidence="7">Uncharacterized protein</fullName>
    </submittedName>
</protein>
<name>A0A2P5X250_GOSBA</name>
<keyword evidence="6" id="KW-0131">Cell cycle</keyword>
<dbReference type="OrthoDB" id="10006270at2759"/>
<dbReference type="Gene3D" id="1.25.40.10">
    <property type="entry name" value="Tetratricopeptide repeat domain"/>
    <property type="match status" value="1"/>
</dbReference>
<evidence type="ECO:0000256" key="4">
    <source>
        <dbReference type="ARBA" id="ARBA00022786"/>
    </source>
</evidence>
<evidence type="ECO:0000256" key="1">
    <source>
        <dbReference type="ARBA" id="ARBA00022618"/>
    </source>
</evidence>
<evidence type="ECO:0000256" key="3">
    <source>
        <dbReference type="ARBA" id="ARBA00022776"/>
    </source>
</evidence>
<reference evidence="7 8" key="1">
    <citation type="submission" date="2015-01" db="EMBL/GenBank/DDBJ databases">
        <title>Genome of allotetraploid Gossypium barbadense reveals genomic plasticity and fiber elongation in cotton evolution.</title>
        <authorList>
            <person name="Chen X."/>
            <person name="Liu X."/>
            <person name="Zhao B."/>
            <person name="Zheng H."/>
            <person name="Hu Y."/>
            <person name="Lu G."/>
            <person name="Yang C."/>
            <person name="Chen J."/>
            <person name="Shan C."/>
            <person name="Zhang L."/>
            <person name="Zhou Y."/>
            <person name="Wang L."/>
            <person name="Guo W."/>
            <person name="Bai Y."/>
            <person name="Ruan J."/>
            <person name="Shangguan X."/>
            <person name="Mao Y."/>
            <person name="Jiang J."/>
            <person name="Zhu Y."/>
            <person name="Lei J."/>
            <person name="Kang H."/>
            <person name="Chen S."/>
            <person name="He X."/>
            <person name="Wang R."/>
            <person name="Wang Y."/>
            <person name="Chen J."/>
            <person name="Wang L."/>
            <person name="Yu S."/>
            <person name="Wang B."/>
            <person name="Wei J."/>
            <person name="Song S."/>
            <person name="Lu X."/>
            <person name="Gao Z."/>
            <person name="Gu W."/>
            <person name="Deng X."/>
            <person name="Ma D."/>
            <person name="Wang S."/>
            <person name="Liang W."/>
            <person name="Fang L."/>
            <person name="Cai C."/>
            <person name="Zhu X."/>
            <person name="Zhou B."/>
            <person name="Zhang Y."/>
            <person name="Chen Z."/>
            <person name="Xu S."/>
            <person name="Zhu R."/>
            <person name="Wang S."/>
            <person name="Zhang T."/>
            <person name="Zhao G."/>
        </authorList>
    </citation>
    <scope>NUCLEOTIDE SEQUENCE [LARGE SCALE GENOMIC DNA]</scope>
    <source>
        <strain evidence="8">cv. Xinhai21</strain>
        <tissue evidence="7">Leaf</tissue>
    </source>
</reference>
<dbReference type="GO" id="GO:0051301">
    <property type="term" value="P:cell division"/>
    <property type="evidence" value="ECO:0007669"/>
    <property type="project" value="UniProtKB-KW"/>
</dbReference>
<dbReference type="PANTHER" id="PTHR12558">
    <property type="entry name" value="CELL DIVISION CYCLE 16,23,27"/>
    <property type="match status" value="1"/>
</dbReference>
<dbReference type="GO" id="GO:0005737">
    <property type="term" value="C:cytoplasm"/>
    <property type="evidence" value="ECO:0007669"/>
    <property type="project" value="TreeGrafter"/>
</dbReference>
<dbReference type="GO" id="GO:0045842">
    <property type="term" value="P:positive regulation of mitotic metaphase/anaphase transition"/>
    <property type="evidence" value="ECO:0007669"/>
    <property type="project" value="TreeGrafter"/>
</dbReference>
<organism evidence="7 8">
    <name type="scientific">Gossypium barbadense</name>
    <name type="common">Sea Island cotton</name>
    <name type="synonym">Hibiscus barbadensis</name>
    <dbReference type="NCBI Taxonomy" id="3634"/>
    <lineage>
        <taxon>Eukaryota</taxon>
        <taxon>Viridiplantae</taxon>
        <taxon>Streptophyta</taxon>
        <taxon>Embryophyta</taxon>
        <taxon>Tracheophyta</taxon>
        <taxon>Spermatophyta</taxon>
        <taxon>Magnoliopsida</taxon>
        <taxon>eudicotyledons</taxon>
        <taxon>Gunneridae</taxon>
        <taxon>Pentapetalae</taxon>
        <taxon>rosids</taxon>
        <taxon>malvids</taxon>
        <taxon>Malvales</taxon>
        <taxon>Malvaceae</taxon>
        <taxon>Malvoideae</taxon>
        <taxon>Gossypium</taxon>
    </lineage>
</organism>
<dbReference type="GO" id="GO:0005680">
    <property type="term" value="C:anaphase-promoting complex"/>
    <property type="evidence" value="ECO:0007669"/>
    <property type="project" value="TreeGrafter"/>
</dbReference>
<dbReference type="AlphaFoldDB" id="A0A2P5X250"/>